<comment type="subcellular location">
    <subcellularLocation>
        <location evidence="1">Cell membrane</location>
        <topology evidence="1">Multi-pass membrane protein</topology>
    </subcellularLocation>
</comment>
<dbReference type="InterPro" id="IPR050638">
    <property type="entry name" value="AA-Vitamin_Transporters"/>
</dbReference>
<name>A0A1E5C438_9GAMM</name>
<proteinExistence type="predicted"/>
<keyword evidence="9" id="KW-1185">Reference proteome</keyword>
<feature type="transmembrane region" description="Helical" evidence="6">
    <location>
        <begin position="143"/>
        <end position="162"/>
    </location>
</feature>
<dbReference type="GO" id="GO:0005886">
    <property type="term" value="C:plasma membrane"/>
    <property type="evidence" value="ECO:0007669"/>
    <property type="project" value="UniProtKB-SubCell"/>
</dbReference>
<dbReference type="InterPro" id="IPR000620">
    <property type="entry name" value="EamA_dom"/>
</dbReference>
<accession>A0A1E5C438</accession>
<feature type="domain" description="EamA" evidence="7">
    <location>
        <begin position="24"/>
        <end position="157"/>
    </location>
</feature>
<evidence type="ECO:0000256" key="4">
    <source>
        <dbReference type="ARBA" id="ARBA00022989"/>
    </source>
</evidence>
<feature type="transmembrane region" description="Helical" evidence="6">
    <location>
        <begin position="267"/>
        <end position="284"/>
    </location>
</feature>
<dbReference type="PANTHER" id="PTHR32322:SF18">
    <property type="entry name" value="S-ADENOSYLMETHIONINE_S-ADENOSYLHOMOCYSTEINE TRANSPORTER"/>
    <property type="match status" value="1"/>
</dbReference>
<evidence type="ECO:0000313" key="8">
    <source>
        <dbReference type="EMBL" id="OEE60209.1"/>
    </source>
</evidence>
<protein>
    <recommendedName>
        <fullName evidence="7">EamA domain-containing protein</fullName>
    </recommendedName>
</protein>
<evidence type="ECO:0000313" key="9">
    <source>
        <dbReference type="Proteomes" id="UP000095039"/>
    </source>
</evidence>
<keyword evidence="5 6" id="KW-0472">Membrane</keyword>
<dbReference type="InterPro" id="IPR037185">
    <property type="entry name" value="EmrE-like"/>
</dbReference>
<feature type="transmembrane region" description="Helical" evidence="6">
    <location>
        <begin position="290"/>
        <end position="308"/>
    </location>
</feature>
<reference evidence="8 9" key="1">
    <citation type="journal article" date="2012" name="Science">
        <title>Ecological populations of bacteria act as socially cohesive units of antibiotic production and resistance.</title>
        <authorList>
            <person name="Cordero O.X."/>
            <person name="Wildschutte H."/>
            <person name="Kirkup B."/>
            <person name="Proehl S."/>
            <person name="Ngo L."/>
            <person name="Hussain F."/>
            <person name="Le Roux F."/>
            <person name="Mincer T."/>
            <person name="Polz M.F."/>
        </authorList>
    </citation>
    <scope>NUCLEOTIDE SEQUENCE [LARGE SCALE GENOMIC DNA]</scope>
    <source>
        <strain evidence="8 9">FF-454</strain>
    </source>
</reference>
<feature type="transmembrane region" description="Helical" evidence="6">
    <location>
        <begin position="56"/>
        <end position="73"/>
    </location>
</feature>
<keyword evidence="4 6" id="KW-1133">Transmembrane helix</keyword>
<feature type="transmembrane region" description="Helical" evidence="6">
    <location>
        <begin position="201"/>
        <end position="219"/>
    </location>
</feature>
<dbReference type="PANTHER" id="PTHR32322">
    <property type="entry name" value="INNER MEMBRANE TRANSPORTER"/>
    <property type="match status" value="1"/>
</dbReference>
<dbReference type="SUPFAM" id="SSF103481">
    <property type="entry name" value="Multidrug resistance efflux transporter EmrE"/>
    <property type="match status" value="2"/>
</dbReference>
<evidence type="ECO:0000256" key="1">
    <source>
        <dbReference type="ARBA" id="ARBA00004651"/>
    </source>
</evidence>
<evidence type="ECO:0000256" key="5">
    <source>
        <dbReference type="ARBA" id="ARBA00023136"/>
    </source>
</evidence>
<feature type="transmembrane region" description="Helical" evidence="6">
    <location>
        <begin position="85"/>
        <end position="107"/>
    </location>
</feature>
<sequence>MRKLGPQTKQHAEEKPSRLVAWLPVFLAVIATMSWAGNITLAKLVNATIPPMGLSFWRWTVAAVVLFPFVYNPMRAQWPLLKQHLGLVLVLALLGVAGYNSLVYIALENTLSTNVVILQSTSPLMILLVQFLLLGHTTTLKQTIAIAISAIGVLLIITKGQLISDFSIGQSELIALFAILVWATYCVLVQRLPEALKGLPILGYTVYIGTAMIFPVYLAESVFIQTMPVSFNSVAISLYTGIFASGIAFFCWNSAVMKMGAAQTGQFMHLIPVFGIIFSMLLLGERMAGYHYVGITFIVLGLFIAHLPSRKQQLSSPR</sequence>
<feature type="transmembrane region" description="Helical" evidence="6">
    <location>
        <begin position="20"/>
        <end position="36"/>
    </location>
</feature>
<feature type="transmembrane region" description="Helical" evidence="6">
    <location>
        <begin position="168"/>
        <end position="189"/>
    </location>
</feature>
<dbReference type="RefSeq" id="WP_016961837.1">
    <property type="nucleotide sequence ID" value="NZ_AJWN02000068.1"/>
</dbReference>
<keyword evidence="2" id="KW-1003">Cell membrane</keyword>
<feature type="transmembrane region" description="Helical" evidence="6">
    <location>
        <begin position="113"/>
        <end position="134"/>
    </location>
</feature>
<feature type="domain" description="EamA" evidence="7">
    <location>
        <begin position="173"/>
        <end position="304"/>
    </location>
</feature>
<organism evidence="8 9">
    <name type="scientific">Enterovibrio norvegicus FF-454</name>
    <dbReference type="NCBI Taxonomy" id="1185651"/>
    <lineage>
        <taxon>Bacteria</taxon>
        <taxon>Pseudomonadati</taxon>
        <taxon>Pseudomonadota</taxon>
        <taxon>Gammaproteobacteria</taxon>
        <taxon>Vibrionales</taxon>
        <taxon>Vibrionaceae</taxon>
        <taxon>Enterovibrio</taxon>
    </lineage>
</organism>
<keyword evidence="3 6" id="KW-0812">Transmembrane</keyword>
<evidence type="ECO:0000259" key="7">
    <source>
        <dbReference type="Pfam" id="PF00892"/>
    </source>
</evidence>
<feature type="transmembrane region" description="Helical" evidence="6">
    <location>
        <begin position="231"/>
        <end position="255"/>
    </location>
</feature>
<dbReference type="Proteomes" id="UP000095039">
    <property type="component" value="Unassembled WGS sequence"/>
</dbReference>
<dbReference type="EMBL" id="AJWN02000068">
    <property type="protein sequence ID" value="OEE60209.1"/>
    <property type="molecule type" value="Genomic_DNA"/>
</dbReference>
<evidence type="ECO:0000256" key="6">
    <source>
        <dbReference type="SAM" id="Phobius"/>
    </source>
</evidence>
<gene>
    <name evidence="8" type="ORF">A1OK_12045</name>
</gene>
<evidence type="ECO:0000256" key="2">
    <source>
        <dbReference type="ARBA" id="ARBA00022475"/>
    </source>
</evidence>
<evidence type="ECO:0000256" key="3">
    <source>
        <dbReference type="ARBA" id="ARBA00022692"/>
    </source>
</evidence>
<dbReference type="AlphaFoldDB" id="A0A1E5C438"/>
<dbReference type="Pfam" id="PF00892">
    <property type="entry name" value="EamA"/>
    <property type="match status" value="2"/>
</dbReference>
<comment type="caution">
    <text evidence="8">The sequence shown here is derived from an EMBL/GenBank/DDBJ whole genome shotgun (WGS) entry which is preliminary data.</text>
</comment>